<sequence length="76" mass="9185">MIKLGKAEALNYLEKGYVVIIRNKDFEDYPVIKQGEYLCRYDDPIEGELINEMLQENDEFYYDKVLDDEYYEMQLV</sequence>
<reference evidence="1" key="1">
    <citation type="journal article" date="2021" name="Proc. Natl. Acad. Sci. U.S.A.">
        <title>A Catalog of Tens of Thousands of Viruses from Human Metagenomes Reveals Hidden Associations with Chronic Diseases.</title>
        <authorList>
            <person name="Tisza M.J."/>
            <person name="Buck C.B."/>
        </authorList>
    </citation>
    <scope>NUCLEOTIDE SEQUENCE</scope>
    <source>
        <strain evidence="1">CtWdm1</strain>
    </source>
</reference>
<organism evidence="1">
    <name type="scientific">Siphoviridae sp. ctWdm1</name>
    <dbReference type="NCBI Taxonomy" id="2827883"/>
    <lineage>
        <taxon>Viruses</taxon>
        <taxon>Duplodnaviria</taxon>
        <taxon>Heunggongvirae</taxon>
        <taxon>Uroviricota</taxon>
        <taxon>Caudoviricetes</taxon>
    </lineage>
</organism>
<dbReference type="EMBL" id="BK032509">
    <property type="protein sequence ID" value="DAF43560.1"/>
    <property type="molecule type" value="Genomic_DNA"/>
</dbReference>
<accession>A0A8S5RY10</accession>
<evidence type="ECO:0000313" key="1">
    <source>
        <dbReference type="EMBL" id="DAF43560.1"/>
    </source>
</evidence>
<name>A0A8S5RY10_9CAUD</name>
<proteinExistence type="predicted"/>
<protein>
    <submittedName>
        <fullName evidence="1">Uncharacterized protein</fullName>
    </submittedName>
</protein>